<proteinExistence type="predicted"/>
<dbReference type="EMBL" id="BMPI01000012">
    <property type="protein sequence ID" value="GGM26222.1"/>
    <property type="molecule type" value="Genomic_DNA"/>
</dbReference>
<evidence type="ECO:0000313" key="3">
    <source>
        <dbReference type="Proteomes" id="UP000642070"/>
    </source>
</evidence>
<dbReference type="AlphaFoldDB" id="A0A917WSR1"/>
<gene>
    <name evidence="2" type="ORF">GCM10007977_029210</name>
</gene>
<dbReference type="InterPro" id="IPR029063">
    <property type="entry name" value="SAM-dependent_MTases_sf"/>
</dbReference>
<dbReference type="PANTHER" id="PTHR43464:SF83">
    <property type="entry name" value="MALONYL-[ACYL-CARRIER PROTEIN] O-METHYLTRANSFERASE"/>
    <property type="match status" value="1"/>
</dbReference>
<accession>A0A917WSR1</accession>
<name>A0A917WSR1_9ACTN</name>
<dbReference type="Pfam" id="PF08241">
    <property type="entry name" value="Methyltransf_11"/>
    <property type="match status" value="1"/>
</dbReference>
<dbReference type="GO" id="GO:0008757">
    <property type="term" value="F:S-adenosylmethionine-dependent methyltransferase activity"/>
    <property type="evidence" value="ECO:0007669"/>
    <property type="project" value="InterPro"/>
</dbReference>
<dbReference type="Proteomes" id="UP000642070">
    <property type="component" value="Unassembled WGS sequence"/>
</dbReference>
<comment type="caution">
    <text evidence="2">The sequence shown here is derived from an EMBL/GenBank/DDBJ whole genome shotgun (WGS) entry which is preliminary data.</text>
</comment>
<dbReference type="Gene3D" id="3.40.50.150">
    <property type="entry name" value="Vaccinia Virus protein VP39"/>
    <property type="match status" value="1"/>
</dbReference>
<dbReference type="InterPro" id="IPR013216">
    <property type="entry name" value="Methyltransf_11"/>
</dbReference>
<organism evidence="2 3">
    <name type="scientific">Dactylosporangium sucinum</name>
    <dbReference type="NCBI Taxonomy" id="1424081"/>
    <lineage>
        <taxon>Bacteria</taxon>
        <taxon>Bacillati</taxon>
        <taxon>Actinomycetota</taxon>
        <taxon>Actinomycetes</taxon>
        <taxon>Micromonosporales</taxon>
        <taxon>Micromonosporaceae</taxon>
        <taxon>Dactylosporangium</taxon>
    </lineage>
</organism>
<dbReference type="PANTHER" id="PTHR43464">
    <property type="entry name" value="METHYLTRANSFERASE"/>
    <property type="match status" value="1"/>
</dbReference>
<dbReference type="CDD" id="cd02440">
    <property type="entry name" value="AdoMet_MTases"/>
    <property type="match status" value="1"/>
</dbReference>
<dbReference type="SUPFAM" id="SSF53335">
    <property type="entry name" value="S-adenosyl-L-methionine-dependent methyltransferases"/>
    <property type="match status" value="1"/>
</dbReference>
<reference evidence="2" key="2">
    <citation type="submission" date="2020-09" db="EMBL/GenBank/DDBJ databases">
        <authorList>
            <person name="Sun Q."/>
            <person name="Ohkuma M."/>
        </authorList>
    </citation>
    <scope>NUCLEOTIDE SEQUENCE</scope>
    <source>
        <strain evidence="2">JCM 19831</strain>
    </source>
</reference>
<feature type="domain" description="Methyltransferase type 11" evidence="1">
    <location>
        <begin position="40"/>
        <end position="127"/>
    </location>
</feature>
<sequence length="254" mass="26962">MDEGWGRQAVPFATLSEPGNCREYVSVHHRLGIGQDDRLLDVACGAGLALELAALRGATCAGIDASPRLVAVARDRSPHADIRVGDMHDLPWPDASFDVATSFRGIWGTTPEALPELLRALVPGGRLGMTVWGHIKASPGAWALKPFRAASPPKLANQAAMQLGRPGAAEDLLARAGFVDIERFEVPFAWEFADPPTYARTIAATGPAYEAIQHTGEKAFLAEAVRCATAHVRAGLPLRAEIAVTGFIARKAGS</sequence>
<evidence type="ECO:0000313" key="2">
    <source>
        <dbReference type="EMBL" id="GGM26222.1"/>
    </source>
</evidence>
<keyword evidence="3" id="KW-1185">Reference proteome</keyword>
<reference evidence="2" key="1">
    <citation type="journal article" date="2014" name="Int. J. Syst. Evol. Microbiol.">
        <title>Complete genome sequence of Corynebacterium casei LMG S-19264T (=DSM 44701T), isolated from a smear-ripened cheese.</title>
        <authorList>
            <consortium name="US DOE Joint Genome Institute (JGI-PGF)"/>
            <person name="Walter F."/>
            <person name="Albersmeier A."/>
            <person name="Kalinowski J."/>
            <person name="Ruckert C."/>
        </authorList>
    </citation>
    <scope>NUCLEOTIDE SEQUENCE</scope>
    <source>
        <strain evidence="2">JCM 19831</strain>
    </source>
</reference>
<protein>
    <recommendedName>
        <fullName evidence="1">Methyltransferase type 11 domain-containing protein</fullName>
    </recommendedName>
</protein>
<evidence type="ECO:0000259" key="1">
    <source>
        <dbReference type="Pfam" id="PF08241"/>
    </source>
</evidence>